<feature type="non-terminal residue" evidence="2">
    <location>
        <position position="1"/>
    </location>
</feature>
<name>A0A699VTQ0_TANCI</name>
<reference evidence="2" key="1">
    <citation type="journal article" date="2019" name="Sci. Rep.">
        <title>Draft genome of Tanacetum cinerariifolium, the natural source of mosquito coil.</title>
        <authorList>
            <person name="Yamashiro T."/>
            <person name="Shiraishi A."/>
            <person name="Satake H."/>
            <person name="Nakayama K."/>
        </authorList>
    </citation>
    <scope>NUCLEOTIDE SEQUENCE</scope>
</reference>
<feature type="non-terminal residue" evidence="2">
    <location>
        <position position="95"/>
    </location>
</feature>
<comment type="caution">
    <text evidence="2">The sequence shown here is derived from an EMBL/GenBank/DDBJ whole genome shotgun (WGS) entry which is preliminary data.</text>
</comment>
<organism evidence="2">
    <name type="scientific">Tanacetum cinerariifolium</name>
    <name type="common">Dalmatian daisy</name>
    <name type="synonym">Chrysanthemum cinerariifolium</name>
    <dbReference type="NCBI Taxonomy" id="118510"/>
    <lineage>
        <taxon>Eukaryota</taxon>
        <taxon>Viridiplantae</taxon>
        <taxon>Streptophyta</taxon>
        <taxon>Embryophyta</taxon>
        <taxon>Tracheophyta</taxon>
        <taxon>Spermatophyta</taxon>
        <taxon>Magnoliopsida</taxon>
        <taxon>eudicotyledons</taxon>
        <taxon>Gunneridae</taxon>
        <taxon>Pentapetalae</taxon>
        <taxon>asterids</taxon>
        <taxon>campanulids</taxon>
        <taxon>Asterales</taxon>
        <taxon>Asteraceae</taxon>
        <taxon>Asteroideae</taxon>
        <taxon>Anthemideae</taxon>
        <taxon>Anthemidinae</taxon>
        <taxon>Tanacetum</taxon>
    </lineage>
</organism>
<feature type="region of interest" description="Disordered" evidence="1">
    <location>
        <begin position="1"/>
        <end position="22"/>
    </location>
</feature>
<gene>
    <name evidence="2" type="ORF">Tci_909688</name>
</gene>
<dbReference type="EMBL" id="BKCJ011489821">
    <property type="protein sequence ID" value="GFD37719.1"/>
    <property type="molecule type" value="Genomic_DNA"/>
</dbReference>
<proteinExistence type="predicted"/>
<evidence type="ECO:0000313" key="2">
    <source>
        <dbReference type="EMBL" id="GFD37719.1"/>
    </source>
</evidence>
<feature type="compositionally biased region" description="Low complexity" evidence="1">
    <location>
        <begin position="8"/>
        <end position="22"/>
    </location>
</feature>
<feature type="region of interest" description="Disordered" evidence="1">
    <location>
        <begin position="56"/>
        <end position="95"/>
    </location>
</feature>
<evidence type="ECO:0000256" key="1">
    <source>
        <dbReference type="SAM" id="MobiDB-lite"/>
    </source>
</evidence>
<dbReference type="AlphaFoldDB" id="A0A699VTQ0"/>
<sequence>GQAHQRARVSQSSGVSRQRSACCRGAARQRIARGALKSASRTLDVPAKILVSLEPGRPLRPSSRQLTVDGRRGCSDGDGQFHPIHHRHHEVSDDQ</sequence>
<accession>A0A699VTQ0</accession>
<protein>
    <submittedName>
        <fullName evidence="2">Uncharacterized protein</fullName>
    </submittedName>
</protein>